<reference evidence="7 8" key="1">
    <citation type="submission" date="2020-04" db="EMBL/GenBank/DDBJ databases">
        <title>Molecular characterization of pseudomonads from Agaricus bisporus reveal novel blotch 2 pathogens in Western Europe.</title>
        <authorList>
            <person name="Taparia T."/>
            <person name="Krijger M."/>
            <person name="Haynes E."/>
            <person name="Elpinstone J.G."/>
            <person name="Noble R."/>
            <person name="Van Der Wolf J."/>
        </authorList>
    </citation>
    <scope>NUCLEOTIDE SEQUENCE [LARGE SCALE GENOMIC DNA]</scope>
    <source>
        <strain evidence="7 8">G9001</strain>
    </source>
</reference>
<dbReference type="Gene3D" id="3.30.450.40">
    <property type="match status" value="1"/>
</dbReference>
<feature type="domain" description="PAC" evidence="4">
    <location>
        <begin position="209"/>
        <end position="263"/>
    </location>
</feature>
<dbReference type="Gene3D" id="3.30.450.20">
    <property type="entry name" value="PAS domain"/>
    <property type="match status" value="2"/>
</dbReference>
<dbReference type="SMART" id="SM00052">
    <property type="entry name" value="EAL"/>
    <property type="match status" value="1"/>
</dbReference>
<dbReference type="Pfam" id="PF13185">
    <property type="entry name" value="GAF_2"/>
    <property type="match status" value="1"/>
</dbReference>
<dbReference type="EMBL" id="JACAQA010000051">
    <property type="protein sequence ID" value="NWB89397.1"/>
    <property type="molecule type" value="Genomic_DNA"/>
</dbReference>
<dbReference type="CDD" id="cd00130">
    <property type="entry name" value="PAS"/>
    <property type="match status" value="2"/>
</dbReference>
<dbReference type="InterPro" id="IPR001633">
    <property type="entry name" value="EAL_dom"/>
</dbReference>
<dbReference type="CDD" id="cd01948">
    <property type="entry name" value="EAL"/>
    <property type="match status" value="1"/>
</dbReference>
<dbReference type="SMART" id="SM00091">
    <property type="entry name" value="PAS"/>
    <property type="match status" value="2"/>
</dbReference>
<dbReference type="SUPFAM" id="SSF55785">
    <property type="entry name" value="PYP-like sensor domain (PAS domain)"/>
    <property type="match status" value="2"/>
</dbReference>
<protein>
    <recommendedName>
        <fullName evidence="1">cyclic-guanylate-specific phosphodiesterase</fullName>
        <ecNumber evidence="1">3.1.4.52</ecNumber>
    </recommendedName>
</protein>
<keyword evidence="2" id="KW-0973">c-di-GMP</keyword>
<organism evidence="7 8">
    <name type="scientific">Pseudomonas gingeri</name>
    <dbReference type="NCBI Taxonomy" id="117681"/>
    <lineage>
        <taxon>Bacteria</taxon>
        <taxon>Pseudomonadati</taxon>
        <taxon>Pseudomonadota</taxon>
        <taxon>Gammaproteobacteria</taxon>
        <taxon>Pseudomonadales</taxon>
        <taxon>Pseudomonadaceae</taxon>
        <taxon>Pseudomonas</taxon>
    </lineage>
</organism>
<dbReference type="EC" id="3.1.4.52" evidence="1"/>
<dbReference type="Pfam" id="PF00563">
    <property type="entry name" value="EAL"/>
    <property type="match status" value="1"/>
</dbReference>
<dbReference type="InterPro" id="IPR000014">
    <property type="entry name" value="PAS"/>
</dbReference>
<sequence>MDSSVGLISGEEAEPFFVQTLEQAIDAVVVIDDHNCVVFFNGAAEQLWGCPRSEVLGQNVNTLVPQAVYAQHDGFISANRETGVNKIVGSSRDLRIVRKDGEERWGSLSISKITLQGRILYAAFLKDITQARLKDIEHRLLSISVNATRSATCIADANGDLIYVNDGFVRLLGYSREEVIGQSLLIFFTPGTQAKANAQQVLEKLLGGQSNETSALIGKRNGQRLWLHVSSTPVLDARGKVENIVIVLTDITRTKLHEVLQDKIIGALLKEASLESVLTLLCEEIEHIAPEVAVSILSVDKNGILHPLASPGLPPDYSRAIEGLSAGPASGSCGTAAYRGEPVLVTDIHHDPLWADYRALAQQLAFQACWSVPIRNAAGRVAATFALYFRESRGPDPLHTHLVTAGIHLCLLALEREEARQSILRLAFYDALTGLPNRNFLLAQAERTLLEAAEEQTELAVLFVDLDRFKQINDALGHASGDELLQVMAQRLRSVLRESDIVGRLSGDEFVLVLPRMGATQVTFFLERLLLTLSVPATVAGTCVVLSASIGISLFPRDGQDMESLLHCADIAMYQAKRVERGSFSFFLEEMNKTAQERLMLETDLRRALAGDELYLAYQPQVDLRSGRLVGAEALARWVHPTLGPIGPDRFIPLAEECGLINALSQWVLEQACEQLAQWRRQGLGIPSLSINLSPINFHNRNLAELIDRQLQYCDLQPSDLCVELTEGVLLSNSASTEQTLRDLHALGVRLAIDDFGTGYSSLGYLRRLPISELKLDKSFVDDLERDASCRALSESVIGIGKGLGLHVVAEGIEQVAQCDILVAQGYEVGQGYLFSVPLPSEAFAQWVMARDTERCVDEGSMVMTAITDNLSRP</sequence>
<dbReference type="PIRSF" id="PIRSF005925">
    <property type="entry name" value="Dos"/>
    <property type="match status" value="1"/>
</dbReference>
<evidence type="ECO:0000256" key="2">
    <source>
        <dbReference type="ARBA" id="ARBA00022636"/>
    </source>
</evidence>
<dbReference type="FunFam" id="3.20.20.450:FF:000001">
    <property type="entry name" value="Cyclic di-GMP phosphodiesterase yahA"/>
    <property type="match status" value="1"/>
</dbReference>
<name>A0A7Y7WZL5_9PSED</name>
<dbReference type="RefSeq" id="WP_177104720.1">
    <property type="nucleotide sequence ID" value="NZ_JACAQA010000051.1"/>
</dbReference>
<gene>
    <name evidence="7" type="ORF">HX830_31510</name>
</gene>
<dbReference type="InterPro" id="IPR012226">
    <property type="entry name" value="Diguanyl_cyclase/Pdiesterase"/>
</dbReference>
<evidence type="ECO:0000256" key="1">
    <source>
        <dbReference type="ARBA" id="ARBA00012282"/>
    </source>
</evidence>
<dbReference type="InterPro" id="IPR035965">
    <property type="entry name" value="PAS-like_dom_sf"/>
</dbReference>
<feature type="domain" description="GGDEF" evidence="6">
    <location>
        <begin position="457"/>
        <end position="589"/>
    </location>
</feature>
<dbReference type="PANTHER" id="PTHR44757">
    <property type="entry name" value="DIGUANYLATE CYCLASE DGCP"/>
    <property type="match status" value="1"/>
</dbReference>
<dbReference type="InterPro" id="IPR000160">
    <property type="entry name" value="GGDEF_dom"/>
</dbReference>
<dbReference type="InterPro" id="IPR000700">
    <property type="entry name" value="PAS-assoc_C"/>
</dbReference>
<evidence type="ECO:0000259" key="4">
    <source>
        <dbReference type="PROSITE" id="PS50113"/>
    </source>
</evidence>
<dbReference type="SMART" id="SM00065">
    <property type="entry name" value="GAF"/>
    <property type="match status" value="1"/>
</dbReference>
<dbReference type="PANTHER" id="PTHR44757:SF2">
    <property type="entry name" value="BIOFILM ARCHITECTURE MAINTENANCE PROTEIN MBAA"/>
    <property type="match status" value="1"/>
</dbReference>
<feature type="domain" description="PAS" evidence="3">
    <location>
        <begin position="13"/>
        <end position="59"/>
    </location>
</feature>
<evidence type="ECO:0000259" key="6">
    <source>
        <dbReference type="PROSITE" id="PS50887"/>
    </source>
</evidence>
<comment type="caution">
    <text evidence="7">The sequence shown here is derived from an EMBL/GenBank/DDBJ whole genome shotgun (WGS) entry which is preliminary data.</text>
</comment>
<evidence type="ECO:0000259" key="3">
    <source>
        <dbReference type="PROSITE" id="PS50112"/>
    </source>
</evidence>
<dbReference type="Gene3D" id="3.20.20.450">
    <property type="entry name" value="EAL domain"/>
    <property type="match status" value="1"/>
</dbReference>
<dbReference type="InterPro" id="IPR029016">
    <property type="entry name" value="GAF-like_dom_sf"/>
</dbReference>
<dbReference type="PROSITE" id="PS50113">
    <property type="entry name" value="PAC"/>
    <property type="match status" value="1"/>
</dbReference>
<feature type="domain" description="PAS" evidence="3">
    <location>
        <begin position="137"/>
        <end position="209"/>
    </location>
</feature>
<dbReference type="PROSITE" id="PS50112">
    <property type="entry name" value="PAS"/>
    <property type="match status" value="2"/>
</dbReference>
<dbReference type="Pfam" id="PF13426">
    <property type="entry name" value="PAS_9"/>
    <property type="match status" value="2"/>
</dbReference>
<evidence type="ECO:0000313" key="8">
    <source>
        <dbReference type="Proteomes" id="UP000522864"/>
    </source>
</evidence>
<accession>A0A7Y7WZL5</accession>
<dbReference type="InterPro" id="IPR003018">
    <property type="entry name" value="GAF"/>
</dbReference>
<dbReference type="Gene3D" id="3.30.70.270">
    <property type="match status" value="1"/>
</dbReference>
<evidence type="ECO:0000259" key="5">
    <source>
        <dbReference type="PROSITE" id="PS50883"/>
    </source>
</evidence>
<dbReference type="PROSITE" id="PS50887">
    <property type="entry name" value="GGDEF"/>
    <property type="match status" value="1"/>
</dbReference>
<dbReference type="InterPro" id="IPR043128">
    <property type="entry name" value="Rev_trsase/Diguanyl_cyclase"/>
</dbReference>
<dbReference type="Proteomes" id="UP000522864">
    <property type="component" value="Unassembled WGS sequence"/>
</dbReference>
<dbReference type="InterPro" id="IPR001610">
    <property type="entry name" value="PAC"/>
</dbReference>
<dbReference type="SMART" id="SM00267">
    <property type="entry name" value="GGDEF"/>
    <property type="match status" value="1"/>
</dbReference>
<proteinExistence type="predicted"/>
<dbReference type="NCBIfam" id="TIGR00229">
    <property type="entry name" value="sensory_box"/>
    <property type="match status" value="2"/>
</dbReference>
<dbReference type="SMART" id="SM00086">
    <property type="entry name" value="PAC"/>
    <property type="match status" value="2"/>
</dbReference>
<evidence type="ECO:0000313" key="7">
    <source>
        <dbReference type="EMBL" id="NWB89397.1"/>
    </source>
</evidence>
<dbReference type="GO" id="GO:0071111">
    <property type="term" value="F:cyclic-guanylate-specific phosphodiesterase activity"/>
    <property type="evidence" value="ECO:0007669"/>
    <property type="project" value="UniProtKB-EC"/>
</dbReference>
<dbReference type="InterPro" id="IPR052155">
    <property type="entry name" value="Biofilm_reg_signaling"/>
</dbReference>
<dbReference type="PROSITE" id="PS50883">
    <property type="entry name" value="EAL"/>
    <property type="match status" value="1"/>
</dbReference>
<dbReference type="SUPFAM" id="SSF55073">
    <property type="entry name" value="Nucleotide cyclase"/>
    <property type="match status" value="1"/>
</dbReference>
<dbReference type="AlphaFoldDB" id="A0A7Y7WZL5"/>
<dbReference type="InterPro" id="IPR029787">
    <property type="entry name" value="Nucleotide_cyclase"/>
</dbReference>
<dbReference type="NCBIfam" id="TIGR00254">
    <property type="entry name" value="GGDEF"/>
    <property type="match status" value="1"/>
</dbReference>
<dbReference type="InterPro" id="IPR035919">
    <property type="entry name" value="EAL_sf"/>
</dbReference>
<dbReference type="CDD" id="cd01949">
    <property type="entry name" value="GGDEF"/>
    <property type="match status" value="1"/>
</dbReference>
<dbReference type="SUPFAM" id="SSF55781">
    <property type="entry name" value="GAF domain-like"/>
    <property type="match status" value="1"/>
</dbReference>
<feature type="domain" description="EAL" evidence="5">
    <location>
        <begin position="598"/>
        <end position="852"/>
    </location>
</feature>
<dbReference type="SUPFAM" id="SSF141868">
    <property type="entry name" value="EAL domain-like"/>
    <property type="match status" value="1"/>
</dbReference>
<dbReference type="Pfam" id="PF00990">
    <property type="entry name" value="GGDEF"/>
    <property type="match status" value="1"/>
</dbReference>